<dbReference type="GO" id="GO:0000270">
    <property type="term" value="P:peptidoglycan metabolic process"/>
    <property type="evidence" value="ECO:0007669"/>
    <property type="project" value="TreeGrafter"/>
</dbReference>
<dbReference type="Pfam" id="PF02698">
    <property type="entry name" value="DUF218"/>
    <property type="match status" value="1"/>
</dbReference>
<reference evidence="3 4" key="1">
    <citation type="submission" date="2020-08" db="EMBL/GenBank/DDBJ databases">
        <title>Sequencing the genomes of 1000 actinobacteria strains.</title>
        <authorList>
            <person name="Klenk H.-P."/>
        </authorList>
    </citation>
    <scope>NUCLEOTIDE SEQUENCE [LARGE SCALE GENOMIC DNA]</scope>
    <source>
        <strain evidence="3 4">DSM 44230</strain>
    </source>
</reference>
<feature type="transmembrane region" description="Helical" evidence="1">
    <location>
        <begin position="288"/>
        <end position="306"/>
    </location>
</feature>
<dbReference type="PANTHER" id="PTHR30336">
    <property type="entry name" value="INNER MEMBRANE PROTEIN, PROBABLE PERMEASE"/>
    <property type="match status" value="1"/>
</dbReference>
<dbReference type="EMBL" id="JACHMH010000001">
    <property type="protein sequence ID" value="MBB4680458.1"/>
    <property type="molecule type" value="Genomic_DNA"/>
</dbReference>
<feature type="transmembrane region" description="Helical" evidence="1">
    <location>
        <begin position="120"/>
        <end position="145"/>
    </location>
</feature>
<sequence length="333" mass="36160">MLFGILAGIAGLVFLVRVVREPRRMSNAVWFGILLFFGGLWAAWELGQYGYGMIVVLLGLLALLIGLVLPFALLANGVIMLRRESFRPANLLSLLTGLTTIGLLGFTVIFGWRLERPAQLVLMAVILAFGYFAFLFVSLLAYSIVYGSLSSRGRVDAIVVLGSGLIGDRVPPLLAARIERGLALYRRDRAAGGEPVLVVSGGQGPGETTTEAAAMRDYLLAREVPAEHIVLEDRARTTEENLRFSSALVTPARPGARIVAVTNNYHVFRTAVLSYQLKLRMRVVGSRTALYFLPSAFIREFVALLMQYRITTAVGALAVVGMPSLGVFLLATA</sequence>
<dbReference type="CDD" id="cd06259">
    <property type="entry name" value="YdcF-like"/>
    <property type="match status" value="1"/>
</dbReference>
<dbReference type="PANTHER" id="PTHR30336:SF4">
    <property type="entry name" value="ENVELOPE BIOGENESIS FACTOR ELYC"/>
    <property type="match status" value="1"/>
</dbReference>
<dbReference type="InterPro" id="IPR014729">
    <property type="entry name" value="Rossmann-like_a/b/a_fold"/>
</dbReference>
<dbReference type="Proteomes" id="UP000533598">
    <property type="component" value="Unassembled WGS sequence"/>
</dbReference>
<dbReference type="GO" id="GO:0005886">
    <property type="term" value="C:plasma membrane"/>
    <property type="evidence" value="ECO:0007669"/>
    <property type="project" value="TreeGrafter"/>
</dbReference>
<keyword evidence="1" id="KW-0812">Transmembrane</keyword>
<protein>
    <submittedName>
        <fullName evidence="3">Uncharacterized SAM-binding protein YcdF (DUF218 family)</fullName>
    </submittedName>
</protein>
<evidence type="ECO:0000313" key="4">
    <source>
        <dbReference type="Proteomes" id="UP000533598"/>
    </source>
</evidence>
<organism evidence="3 4">
    <name type="scientific">Crossiella cryophila</name>
    <dbReference type="NCBI Taxonomy" id="43355"/>
    <lineage>
        <taxon>Bacteria</taxon>
        <taxon>Bacillati</taxon>
        <taxon>Actinomycetota</taxon>
        <taxon>Actinomycetes</taxon>
        <taxon>Pseudonocardiales</taxon>
        <taxon>Pseudonocardiaceae</taxon>
        <taxon>Crossiella</taxon>
    </lineage>
</organism>
<dbReference type="InterPro" id="IPR051599">
    <property type="entry name" value="Cell_Envelope_Assoc"/>
</dbReference>
<feature type="domain" description="DUF218" evidence="2">
    <location>
        <begin position="156"/>
        <end position="302"/>
    </location>
</feature>
<keyword evidence="1" id="KW-1133">Transmembrane helix</keyword>
<feature type="transmembrane region" description="Helical" evidence="1">
    <location>
        <begin position="312"/>
        <end position="331"/>
    </location>
</feature>
<feature type="transmembrane region" description="Helical" evidence="1">
    <location>
        <begin position="91"/>
        <end position="114"/>
    </location>
</feature>
<evidence type="ECO:0000259" key="2">
    <source>
        <dbReference type="Pfam" id="PF02698"/>
    </source>
</evidence>
<keyword evidence="1" id="KW-0472">Membrane</keyword>
<name>A0A7W7CFW6_9PSEU</name>
<dbReference type="AlphaFoldDB" id="A0A7W7CFW6"/>
<dbReference type="InterPro" id="IPR003848">
    <property type="entry name" value="DUF218"/>
</dbReference>
<proteinExistence type="predicted"/>
<evidence type="ECO:0000313" key="3">
    <source>
        <dbReference type="EMBL" id="MBB4680458.1"/>
    </source>
</evidence>
<dbReference type="Gene3D" id="3.40.50.620">
    <property type="entry name" value="HUPs"/>
    <property type="match status" value="1"/>
</dbReference>
<feature type="transmembrane region" description="Helical" evidence="1">
    <location>
        <begin position="27"/>
        <end position="44"/>
    </location>
</feature>
<dbReference type="GO" id="GO:0043164">
    <property type="term" value="P:Gram-negative-bacterium-type cell wall biogenesis"/>
    <property type="evidence" value="ECO:0007669"/>
    <property type="project" value="TreeGrafter"/>
</dbReference>
<dbReference type="RefSeq" id="WP_312988564.1">
    <property type="nucleotide sequence ID" value="NZ_BAAAUI010000005.1"/>
</dbReference>
<evidence type="ECO:0000256" key="1">
    <source>
        <dbReference type="SAM" id="Phobius"/>
    </source>
</evidence>
<gene>
    <name evidence="3" type="ORF">HNR67_006576</name>
</gene>
<keyword evidence="4" id="KW-1185">Reference proteome</keyword>
<comment type="caution">
    <text evidence="3">The sequence shown here is derived from an EMBL/GenBank/DDBJ whole genome shotgun (WGS) entry which is preliminary data.</text>
</comment>
<accession>A0A7W7CFW6</accession>
<feature type="transmembrane region" description="Helical" evidence="1">
    <location>
        <begin position="50"/>
        <end position="79"/>
    </location>
</feature>